<keyword evidence="4" id="KW-1185">Reference proteome</keyword>
<gene>
    <name evidence="3" type="ORF">LIN78_14570</name>
</gene>
<dbReference type="Proteomes" id="UP001165395">
    <property type="component" value="Unassembled WGS sequence"/>
</dbReference>
<name>A0ABS8D972_9NEIS</name>
<comment type="caution">
    <text evidence="3">The sequence shown here is derived from an EMBL/GenBank/DDBJ whole genome shotgun (WGS) entry which is preliminary data.</text>
</comment>
<dbReference type="InterPro" id="IPR016136">
    <property type="entry name" value="DNA_helicase_N/primase_C"/>
</dbReference>
<dbReference type="Gene3D" id="1.10.860.10">
    <property type="entry name" value="DNAb Helicase, Chain A"/>
    <property type="match status" value="1"/>
</dbReference>
<evidence type="ECO:0000256" key="1">
    <source>
        <dbReference type="ARBA" id="ARBA00022515"/>
    </source>
</evidence>
<dbReference type="SUPFAM" id="SSF117023">
    <property type="entry name" value="DNA primase DnaG, C-terminal domain"/>
    <property type="match status" value="1"/>
</dbReference>
<proteinExistence type="predicted"/>
<accession>A0ABS8D972</accession>
<dbReference type="Pfam" id="PF08278">
    <property type="entry name" value="DnaG_DnaB_bind"/>
    <property type="match status" value="1"/>
</dbReference>
<evidence type="ECO:0000313" key="3">
    <source>
        <dbReference type="EMBL" id="MCB6184769.1"/>
    </source>
</evidence>
<evidence type="ECO:0000313" key="4">
    <source>
        <dbReference type="Proteomes" id="UP001165395"/>
    </source>
</evidence>
<protein>
    <recommendedName>
        <fullName evidence="2">DNA primase DnaG DnaB-binding domain-containing protein</fullName>
    </recommendedName>
</protein>
<organism evidence="3 4">
    <name type="scientific">Leeia speluncae</name>
    <dbReference type="NCBI Taxonomy" id="2884804"/>
    <lineage>
        <taxon>Bacteria</taxon>
        <taxon>Pseudomonadati</taxon>
        <taxon>Pseudomonadota</taxon>
        <taxon>Betaproteobacteria</taxon>
        <taxon>Neisseriales</taxon>
        <taxon>Leeiaceae</taxon>
        <taxon>Leeia</taxon>
    </lineage>
</organism>
<keyword evidence="1" id="KW-0639">Primosome</keyword>
<reference evidence="3" key="1">
    <citation type="submission" date="2021-10" db="EMBL/GenBank/DDBJ databases">
        <title>The complete genome sequence of Leeia sp. TBRC 13508.</title>
        <authorList>
            <person name="Charoenyingcharoen P."/>
            <person name="Yukphan P."/>
        </authorList>
    </citation>
    <scope>NUCLEOTIDE SEQUENCE</scope>
    <source>
        <strain evidence="3">TBRC 13508</strain>
    </source>
</reference>
<dbReference type="EMBL" id="JAJBZT010000009">
    <property type="protein sequence ID" value="MCB6184769.1"/>
    <property type="molecule type" value="Genomic_DNA"/>
</dbReference>
<feature type="domain" description="DNA primase DnaG DnaB-binding" evidence="2">
    <location>
        <begin position="12"/>
        <end position="145"/>
    </location>
</feature>
<sequence length="152" mass="17535">MASKAPATLEDRLIGFLLQKPAIAERNRSLFGQLHKSHIDGAESQALLEFLQSSPTLKEVSTEVILQQFPQFHSRWQKLLTAEWVVSQDFASEEAEKEFADICQQIIKSAEWKKQEQLQDYIERKVTSSGLASLTPEEKEKYRELTLMRARR</sequence>
<dbReference type="InterPro" id="IPR013173">
    <property type="entry name" value="DNA_primase_DnaG_DnaB-bd_dom"/>
</dbReference>
<evidence type="ECO:0000259" key="2">
    <source>
        <dbReference type="Pfam" id="PF08278"/>
    </source>
</evidence>